<dbReference type="Proteomes" id="UP000095023">
    <property type="component" value="Unassembled WGS sequence"/>
</dbReference>
<gene>
    <name evidence="1" type="ORF">CANCADRAFT_113191</name>
</gene>
<evidence type="ECO:0008006" key="3">
    <source>
        <dbReference type="Google" id="ProtNLM"/>
    </source>
</evidence>
<dbReference type="GO" id="GO:0005743">
    <property type="term" value="C:mitochondrial inner membrane"/>
    <property type="evidence" value="ECO:0007669"/>
    <property type="project" value="TreeGrafter"/>
</dbReference>
<organism evidence="1 2">
    <name type="scientific">Tortispora caseinolytica NRRL Y-17796</name>
    <dbReference type="NCBI Taxonomy" id="767744"/>
    <lineage>
        <taxon>Eukaryota</taxon>
        <taxon>Fungi</taxon>
        <taxon>Dikarya</taxon>
        <taxon>Ascomycota</taxon>
        <taxon>Saccharomycotina</taxon>
        <taxon>Trigonopsidomycetes</taxon>
        <taxon>Trigonopsidales</taxon>
        <taxon>Trigonopsidaceae</taxon>
        <taxon>Tortispora</taxon>
    </lineage>
</organism>
<keyword evidence="2" id="KW-1185">Reference proteome</keyword>
<dbReference type="Pfam" id="PF05176">
    <property type="entry name" value="ATP-synt_10"/>
    <property type="match status" value="1"/>
</dbReference>
<evidence type="ECO:0000313" key="2">
    <source>
        <dbReference type="Proteomes" id="UP000095023"/>
    </source>
</evidence>
<reference evidence="2" key="1">
    <citation type="submission" date="2016-02" db="EMBL/GenBank/DDBJ databases">
        <title>Comparative genomics of biotechnologically important yeasts.</title>
        <authorList>
            <consortium name="DOE Joint Genome Institute"/>
            <person name="Riley R."/>
            <person name="Haridas S."/>
            <person name="Wolfe K.H."/>
            <person name="Lopes M.R."/>
            <person name="Hittinger C.T."/>
            <person name="Goker M."/>
            <person name="Salamov A."/>
            <person name="Wisecaver J."/>
            <person name="Long T.M."/>
            <person name="Aerts A.L."/>
            <person name="Barry K."/>
            <person name="Choi C."/>
            <person name="Clum A."/>
            <person name="Coughlan A.Y."/>
            <person name="Deshpande S."/>
            <person name="Douglass A.P."/>
            <person name="Hanson S.J."/>
            <person name="Klenk H.-P."/>
            <person name="Labutti K."/>
            <person name="Lapidus A."/>
            <person name="Lindquist E."/>
            <person name="Lipzen A."/>
            <person name="Meier-Kolthoff J.P."/>
            <person name="Ohm R.A."/>
            <person name="Otillar R.P."/>
            <person name="Pangilinan J."/>
            <person name="Peng Y."/>
            <person name="Rokas A."/>
            <person name="Rosa C.A."/>
            <person name="Scheuner C."/>
            <person name="Sibirny A.A."/>
            <person name="Slot J.C."/>
            <person name="Stielow J.B."/>
            <person name="Sun H."/>
            <person name="Kurtzman C.P."/>
            <person name="Blackwell M."/>
            <person name="Jeffries T.W."/>
            <person name="Grigoriev I.V."/>
        </authorList>
    </citation>
    <scope>NUCLEOTIDE SEQUENCE [LARGE SCALE GENOMIC DNA]</scope>
    <source>
        <strain evidence="2">NRRL Y-17796</strain>
    </source>
</reference>
<dbReference type="InterPro" id="IPR007849">
    <property type="entry name" value="ATP10"/>
</dbReference>
<protein>
    <recommendedName>
        <fullName evidence="3">Mitochondrial ATPase complex subunit ATP10</fullName>
    </recommendedName>
</protein>
<dbReference type="GO" id="GO:0033615">
    <property type="term" value="P:mitochondrial proton-transporting ATP synthase complex assembly"/>
    <property type="evidence" value="ECO:0007669"/>
    <property type="project" value="TreeGrafter"/>
</dbReference>
<proteinExistence type="predicted"/>
<dbReference type="EMBL" id="KV453842">
    <property type="protein sequence ID" value="ODV90887.1"/>
    <property type="molecule type" value="Genomic_DNA"/>
</dbReference>
<dbReference type="OrthoDB" id="17089at2759"/>
<sequence length="256" mass="29668">MHRSLIIRRLKSTASHIKPYRPVGVGEVPRASEEWTENSVFSQVKEELLNPIARKQARQQMMAELKKSSFHETYAFREHKGKTWIAPPWPLKAEKSLYMPNYRGYTLEDTSNIIGSTKLLTGKTSIVRLYTSLSGQMQVDEYLKGSEANAEDVQIVDINIPDHSSKSFLLYWFGLRKLKKSIEKSRYGTYMIVPKNGLSKPQRLAMRQETLYAGYVYVVDEECRIRWAACGDPDPEEIKAMWRSVRSVNKERRKET</sequence>
<accession>A0A1E4TGQ1</accession>
<name>A0A1E4TGQ1_9ASCO</name>
<dbReference type="AlphaFoldDB" id="A0A1E4TGQ1"/>
<dbReference type="PANTHER" id="PTHR28106">
    <property type="entry name" value="MITOCHONDRIAL ATPASE COMPLEX SUBUNIT ATP10"/>
    <property type="match status" value="1"/>
</dbReference>
<dbReference type="PANTHER" id="PTHR28106:SF1">
    <property type="entry name" value="MITOCHONDRIAL ATPASE COMPLEX SUBUNIT ATP10"/>
    <property type="match status" value="1"/>
</dbReference>
<evidence type="ECO:0000313" key="1">
    <source>
        <dbReference type="EMBL" id="ODV90887.1"/>
    </source>
</evidence>